<feature type="site" description="Contributes to redox potential value" evidence="9">
    <location>
        <position position="33"/>
    </location>
</feature>
<dbReference type="InterPro" id="IPR013766">
    <property type="entry name" value="Thioredoxin_domain"/>
</dbReference>
<evidence type="ECO:0000256" key="3">
    <source>
        <dbReference type="ARBA" id="ARBA00022448"/>
    </source>
</evidence>
<dbReference type="InterPro" id="IPR005746">
    <property type="entry name" value="Thioredoxin"/>
</dbReference>
<keyword evidence="6 10" id="KW-0676">Redox-active center</keyword>
<keyword evidence="4" id="KW-0249">Electron transport</keyword>
<sequence length="104" mass="11560">MSVNHLTKENFETEVLNSKEPVLVDFFATWCGPCKMLSPVIEEIANEAQGYKVFKLDVDEQEELAAKYGVMTIPTLIVFKNGQPVQTSVGFKPKAAVLDLVKNV</sequence>
<dbReference type="STRING" id="118967.SAMN02745191_0951"/>
<feature type="disulfide bond" description="Redox-active" evidence="10">
    <location>
        <begin position="31"/>
        <end position="34"/>
    </location>
</feature>
<feature type="site" description="Contributes to redox potential value" evidence="9">
    <location>
        <position position="32"/>
    </location>
</feature>
<dbReference type="Gene3D" id="3.40.30.10">
    <property type="entry name" value="Glutaredoxin"/>
    <property type="match status" value="1"/>
</dbReference>
<feature type="active site" description="Nucleophile" evidence="9">
    <location>
        <position position="34"/>
    </location>
</feature>
<dbReference type="PRINTS" id="PR00421">
    <property type="entry name" value="THIOREDOXIN"/>
</dbReference>
<dbReference type="CDD" id="cd02947">
    <property type="entry name" value="TRX_family"/>
    <property type="match status" value="1"/>
</dbReference>
<evidence type="ECO:0000256" key="2">
    <source>
        <dbReference type="ARBA" id="ARBA00020570"/>
    </source>
</evidence>
<dbReference type="OrthoDB" id="9790390at2"/>
<keyword evidence="13" id="KW-1185">Reference proteome</keyword>
<keyword evidence="3" id="KW-0813">Transport</keyword>
<dbReference type="EMBL" id="FUWY01000002">
    <property type="protein sequence ID" value="SJZ55539.1"/>
    <property type="molecule type" value="Genomic_DNA"/>
</dbReference>
<evidence type="ECO:0000256" key="4">
    <source>
        <dbReference type="ARBA" id="ARBA00022982"/>
    </source>
</evidence>
<evidence type="ECO:0000259" key="11">
    <source>
        <dbReference type="PROSITE" id="PS51352"/>
    </source>
</evidence>
<evidence type="ECO:0000256" key="8">
    <source>
        <dbReference type="PIRNR" id="PIRNR000077"/>
    </source>
</evidence>
<dbReference type="PROSITE" id="PS51352">
    <property type="entry name" value="THIOREDOXIN_2"/>
    <property type="match status" value="1"/>
</dbReference>
<dbReference type="GO" id="GO:0005737">
    <property type="term" value="C:cytoplasm"/>
    <property type="evidence" value="ECO:0007669"/>
    <property type="project" value="TreeGrafter"/>
</dbReference>
<dbReference type="PANTHER" id="PTHR45663:SF11">
    <property type="entry name" value="GEO12009P1"/>
    <property type="match status" value="1"/>
</dbReference>
<evidence type="ECO:0000256" key="6">
    <source>
        <dbReference type="ARBA" id="ARBA00023284"/>
    </source>
</evidence>
<dbReference type="Proteomes" id="UP000243297">
    <property type="component" value="Unassembled WGS sequence"/>
</dbReference>
<organism evidence="12 13">
    <name type="scientific">Anaerorhabdus furcosa</name>
    <dbReference type="NCBI Taxonomy" id="118967"/>
    <lineage>
        <taxon>Bacteria</taxon>
        <taxon>Bacillati</taxon>
        <taxon>Bacillota</taxon>
        <taxon>Erysipelotrichia</taxon>
        <taxon>Erysipelotrichales</taxon>
        <taxon>Erysipelotrichaceae</taxon>
        <taxon>Anaerorhabdus</taxon>
    </lineage>
</organism>
<dbReference type="PROSITE" id="PS00194">
    <property type="entry name" value="THIOREDOXIN_1"/>
    <property type="match status" value="1"/>
</dbReference>
<evidence type="ECO:0000313" key="13">
    <source>
        <dbReference type="Proteomes" id="UP000243297"/>
    </source>
</evidence>
<evidence type="ECO:0000256" key="5">
    <source>
        <dbReference type="ARBA" id="ARBA00023157"/>
    </source>
</evidence>
<dbReference type="RefSeq" id="WP_078711376.1">
    <property type="nucleotide sequence ID" value="NZ_FUWY01000002.1"/>
</dbReference>
<dbReference type="InterPro" id="IPR017937">
    <property type="entry name" value="Thioredoxin_CS"/>
</dbReference>
<dbReference type="InterPro" id="IPR036249">
    <property type="entry name" value="Thioredoxin-like_sf"/>
</dbReference>
<dbReference type="PANTHER" id="PTHR45663">
    <property type="entry name" value="GEO12009P1"/>
    <property type="match status" value="1"/>
</dbReference>
<dbReference type="FunFam" id="3.40.30.10:FF:000001">
    <property type="entry name" value="Thioredoxin"/>
    <property type="match status" value="1"/>
</dbReference>
<feature type="domain" description="Thioredoxin" evidence="11">
    <location>
        <begin position="1"/>
        <end position="104"/>
    </location>
</feature>
<dbReference type="SUPFAM" id="SSF52833">
    <property type="entry name" value="Thioredoxin-like"/>
    <property type="match status" value="1"/>
</dbReference>
<proteinExistence type="inferred from homology"/>
<accession>A0A1T4LLD5</accession>
<evidence type="ECO:0000256" key="7">
    <source>
        <dbReference type="NCBIfam" id="TIGR01068"/>
    </source>
</evidence>
<keyword evidence="5 10" id="KW-1015">Disulfide bond</keyword>
<dbReference type="GO" id="GO:0015035">
    <property type="term" value="F:protein-disulfide reductase activity"/>
    <property type="evidence" value="ECO:0007669"/>
    <property type="project" value="UniProtKB-UniRule"/>
</dbReference>
<dbReference type="NCBIfam" id="TIGR01068">
    <property type="entry name" value="thioredoxin"/>
    <property type="match status" value="1"/>
</dbReference>
<feature type="active site" description="Nucleophile" evidence="9">
    <location>
        <position position="31"/>
    </location>
</feature>
<reference evidence="13" key="1">
    <citation type="submission" date="2017-02" db="EMBL/GenBank/DDBJ databases">
        <authorList>
            <person name="Varghese N."/>
            <person name="Submissions S."/>
        </authorList>
    </citation>
    <scope>NUCLEOTIDE SEQUENCE [LARGE SCALE GENOMIC DNA]</scope>
    <source>
        <strain evidence="13">ATCC 25662</strain>
    </source>
</reference>
<dbReference type="Pfam" id="PF00085">
    <property type="entry name" value="Thioredoxin"/>
    <property type="match status" value="1"/>
</dbReference>
<evidence type="ECO:0000256" key="9">
    <source>
        <dbReference type="PIRSR" id="PIRSR000077-1"/>
    </source>
</evidence>
<evidence type="ECO:0000256" key="1">
    <source>
        <dbReference type="ARBA" id="ARBA00008987"/>
    </source>
</evidence>
<comment type="similarity">
    <text evidence="1 8">Belongs to the thioredoxin family.</text>
</comment>
<protein>
    <recommendedName>
        <fullName evidence="2 7">Thioredoxin</fullName>
    </recommendedName>
</protein>
<gene>
    <name evidence="12" type="ORF">SAMN02745191_0951</name>
</gene>
<dbReference type="AlphaFoldDB" id="A0A1T4LLD5"/>
<evidence type="ECO:0000256" key="10">
    <source>
        <dbReference type="PIRSR" id="PIRSR000077-4"/>
    </source>
</evidence>
<feature type="site" description="Deprotonates C-terminal active site Cys" evidence="9">
    <location>
        <position position="25"/>
    </location>
</feature>
<evidence type="ECO:0000313" key="12">
    <source>
        <dbReference type="EMBL" id="SJZ55539.1"/>
    </source>
</evidence>
<dbReference type="PIRSF" id="PIRSF000077">
    <property type="entry name" value="Thioredoxin"/>
    <property type="match status" value="1"/>
</dbReference>
<name>A0A1T4LLD5_9FIRM</name>